<sequence length="123" mass="13460">MELDTAIGRISSPLAPPEGDESEMEQDATNTRNVKRADVLPAVEGATQIEISLAPVPPPNIERQEILLAEEEATQVDISKNTVPPPQTEQADTNTDAADNADQQETRRRGLFGRKRRGRCTVI</sequence>
<dbReference type="Proteomes" id="UP000696280">
    <property type="component" value="Unassembled WGS sequence"/>
</dbReference>
<feature type="compositionally biased region" description="Low complexity" evidence="1">
    <location>
        <begin position="88"/>
        <end position="103"/>
    </location>
</feature>
<accession>A0A9N9L1D1</accession>
<proteinExistence type="predicted"/>
<dbReference type="EMBL" id="CAJVRL010000066">
    <property type="protein sequence ID" value="CAG8955787.1"/>
    <property type="molecule type" value="Genomic_DNA"/>
</dbReference>
<feature type="compositionally biased region" description="Basic residues" evidence="1">
    <location>
        <begin position="109"/>
        <end position="123"/>
    </location>
</feature>
<feature type="region of interest" description="Disordered" evidence="1">
    <location>
        <begin position="75"/>
        <end position="123"/>
    </location>
</feature>
<name>A0A9N9L1D1_9HELO</name>
<organism evidence="2 3">
    <name type="scientific">Hymenoscyphus fraxineus</name>
    <dbReference type="NCBI Taxonomy" id="746836"/>
    <lineage>
        <taxon>Eukaryota</taxon>
        <taxon>Fungi</taxon>
        <taxon>Dikarya</taxon>
        <taxon>Ascomycota</taxon>
        <taxon>Pezizomycotina</taxon>
        <taxon>Leotiomycetes</taxon>
        <taxon>Helotiales</taxon>
        <taxon>Helotiaceae</taxon>
        <taxon>Hymenoscyphus</taxon>
    </lineage>
</organism>
<evidence type="ECO:0000256" key="1">
    <source>
        <dbReference type="SAM" id="MobiDB-lite"/>
    </source>
</evidence>
<comment type="caution">
    <text evidence="2">The sequence shown here is derived from an EMBL/GenBank/DDBJ whole genome shotgun (WGS) entry which is preliminary data.</text>
</comment>
<dbReference type="AlphaFoldDB" id="A0A9N9L1D1"/>
<evidence type="ECO:0000313" key="3">
    <source>
        <dbReference type="Proteomes" id="UP000696280"/>
    </source>
</evidence>
<evidence type="ECO:0000313" key="2">
    <source>
        <dbReference type="EMBL" id="CAG8955787.1"/>
    </source>
</evidence>
<gene>
    <name evidence="2" type="ORF">HYFRA_00011656</name>
</gene>
<feature type="region of interest" description="Disordered" evidence="1">
    <location>
        <begin position="1"/>
        <end position="34"/>
    </location>
</feature>
<reference evidence="2" key="1">
    <citation type="submission" date="2021-07" db="EMBL/GenBank/DDBJ databases">
        <authorList>
            <person name="Durling M."/>
        </authorList>
    </citation>
    <scope>NUCLEOTIDE SEQUENCE</scope>
</reference>
<protein>
    <submittedName>
        <fullName evidence="2">Uncharacterized protein</fullName>
    </submittedName>
</protein>
<keyword evidence="3" id="KW-1185">Reference proteome</keyword>